<dbReference type="AlphaFoldDB" id="A0A1Y2KUW1"/>
<reference evidence="1 2" key="1">
    <citation type="submission" date="2014-03" db="EMBL/GenBank/DDBJ databases">
        <title>The draft genome sequence of Thalassospira mesophila JCM 18969.</title>
        <authorList>
            <person name="Lai Q."/>
            <person name="Shao Z."/>
        </authorList>
    </citation>
    <scope>NUCLEOTIDE SEQUENCE [LARGE SCALE GENOMIC DNA]</scope>
    <source>
        <strain evidence="1 2">JCM 18969</strain>
    </source>
</reference>
<dbReference type="OrthoDB" id="7860224at2"/>
<evidence type="ECO:0000313" key="1">
    <source>
        <dbReference type="EMBL" id="OSQ35410.1"/>
    </source>
</evidence>
<dbReference type="InterPro" id="IPR036641">
    <property type="entry name" value="HPT_dom_sf"/>
</dbReference>
<dbReference type="SUPFAM" id="SSF47226">
    <property type="entry name" value="Histidine-containing phosphotransfer domain, HPT domain"/>
    <property type="match status" value="1"/>
</dbReference>
<dbReference type="GO" id="GO:0000160">
    <property type="term" value="P:phosphorelay signal transduction system"/>
    <property type="evidence" value="ECO:0007669"/>
    <property type="project" value="InterPro"/>
</dbReference>
<evidence type="ECO:0000313" key="2">
    <source>
        <dbReference type="Proteomes" id="UP000193391"/>
    </source>
</evidence>
<dbReference type="RefSeq" id="WP_085586456.1">
    <property type="nucleotide sequence ID" value="NZ_JFKA01000020.1"/>
</dbReference>
<gene>
    <name evidence="1" type="ORF">TMES_21420</name>
</gene>
<dbReference type="Proteomes" id="UP000193391">
    <property type="component" value="Unassembled WGS sequence"/>
</dbReference>
<protein>
    <submittedName>
        <fullName evidence="1">Uncharacterized protein</fullName>
    </submittedName>
</protein>
<comment type="caution">
    <text evidence="1">The sequence shown here is derived from an EMBL/GenBank/DDBJ whole genome shotgun (WGS) entry which is preliminary data.</text>
</comment>
<keyword evidence="2" id="KW-1185">Reference proteome</keyword>
<proteinExistence type="predicted"/>
<dbReference type="STRING" id="1293891.TMES_21420"/>
<name>A0A1Y2KUW1_9PROT</name>
<organism evidence="1 2">
    <name type="scientific">Thalassospira mesophila</name>
    <dbReference type="NCBI Taxonomy" id="1293891"/>
    <lineage>
        <taxon>Bacteria</taxon>
        <taxon>Pseudomonadati</taxon>
        <taxon>Pseudomonadota</taxon>
        <taxon>Alphaproteobacteria</taxon>
        <taxon>Rhodospirillales</taxon>
        <taxon>Thalassospiraceae</taxon>
        <taxon>Thalassospira</taxon>
    </lineage>
</organism>
<dbReference type="EMBL" id="JFKA01000020">
    <property type="protein sequence ID" value="OSQ35410.1"/>
    <property type="molecule type" value="Genomic_DNA"/>
</dbReference>
<sequence length="116" mass="13018">MTTDPERKPTLREKLLKLQQGYADKVPGRLEDIQGMWQCYLEDGSEDILDQVTSQIHKMAGTAATYGFADLGLRASQAEETLLDFKESNAPERNVDTANNVVKNLTTFKISHKVTM</sequence>
<accession>A0A1Y2KUW1</accession>